<dbReference type="RefSeq" id="WP_201656103.1">
    <property type="nucleotide sequence ID" value="NZ_JAEQNC010000004.1"/>
</dbReference>
<dbReference type="InterPro" id="IPR013538">
    <property type="entry name" value="ASHA1/2-like_C"/>
</dbReference>
<keyword evidence="4" id="KW-1185">Reference proteome</keyword>
<dbReference type="InterPro" id="IPR023393">
    <property type="entry name" value="START-like_dom_sf"/>
</dbReference>
<dbReference type="Gene3D" id="3.30.530.20">
    <property type="match status" value="1"/>
</dbReference>
<evidence type="ECO:0000313" key="3">
    <source>
        <dbReference type="EMBL" id="MBL0372087.1"/>
    </source>
</evidence>
<sequence length="158" mass="17575">MTLVADTAADHELVLVRTFDAPAAKIYEAWTNPEILKKWFAPLPFTTPEAKLDVRVGGESTIVMQDEAGNRYPNTGVYLELVPNRKIVMTDAFTAGWRPSGKPFMVAEVLLEELPGGKTKYTATARHWTNEDKQTHEQMGFHDGWGQCADQLAALLAK</sequence>
<dbReference type="Pfam" id="PF08327">
    <property type="entry name" value="AHSA1"/>
    <property type="match status" value="1"/>
</dbReference>
<dbReference type="AlphaFoldDB" id="A0A936YSW1"/>
<accession>A0A936YSW1</accession>
<reference evidence="3" key="1">
    <citation type="submission" date="2021-01" db="EMBL/GenBank/DDBJ databases">
        <title>Rhizobium sp. strain KVB221 16S ribosomal RNA gene Genome sequencing and assembly.</title>
        <authorList>
            <person name="Kang M."/>
        </authorList>
    </citation>
    <scope>NUCLEOTIDE SEQUENCE</scope>
    <source>
        <strain evidence="3">KVB221</strain>
    </source>
</reference>
<organism evidence="3 4">
    <name type="scientific">Rhizobium setariae</name>
    <dbReference type="NCBI Taxonomy" id="2801340"/>
    <lineage>
        <taxon>Bacteria</taxon>
        <taxon>Pseudomonadati</taxon>
        <taxon>Pseudomonadota</taxon>
        <taxon>Alphaproteobacteria</taxon>
        <taxon>Hyphomicrobiales</taxon>
        <taxon>Rhizobiaceae</taxon>
        <taxon>Rhizobium/Agrobacterium group</taxon>
        <taxon>Rhizobium</taxon>
    </lineage>
</organism>
<comment type="caution">
    <text evidence="3">The sequence shown here is derived from an EMBL/GenBank/DDBJ whole genome shotgun (WGS) entry which is preliminary data.</text>
</comment>
<evidence type="ECO:0000259" key="2">
    <source>
        <dbReference type="Pfam" id="PF08327"/>
    </source>
</evidence>
<evidence type="ECO:0000256" key="1">
    <source>
        <dbReference type="ARBA" id="ARBA00006817"/>
    </source>
</evidence>
<dbReference type="SUPFAM" id="SSF55961">
    <property type="entry name" value="Bet v1-like"/>
    <property type="match status" value="1"/>
</dbReference>
<feature type="domain" description="Activator of Hsp90 ATPase homologue 1/2-like C-terminal" evidence="2">
    <location>
        <begin position="20"/>
        <end position="156"/>
    </location>
</feature>
<protein>
    <submittedName>
        <fullName evidence="3">SRPBCC family protein</fullName>
    </submittedName>
</protein>
<dbReference type="CDD" id="cd08896">
    <property type="entry name" value="SRPBCC_CalC_Aha1-like_3"/>
    <property type="match status" value="1"/>
</dbReference>
<comment type="similarity">
    <text evidence="1">Belongs to the AHA1 family.</text>
</comment>
<name>A0A936YSW1_9HYPH</name>
<dbReference type="Proteomes" id="UP000633219">
    <property type="component" value="Unassembled WGS sequence"/>
</dbReference>
<dbReference type="EMBL" id="JAEQNC010000004">
    <property type="protein sequence ID" value="MBL0372087.1"/>
    <property type="molecule type" value="Genomic_DNA"/>
</dbReference>
<proteinExistence type="inferred from homology"/>
<gene>
    <name evidence="3" type="ORF">JJB09_08605</name>
</gene>
<evidence type="ECO:0000313" key="4">
    <source>
        <dbReference type="Proteomes" id="UP000633219"/>
    </source>
</evidence>